<sequence length="140" mass="16195">MTELSEKVFLVGMMKIPQAIILRNTLCELYIELKEIHKAHTDLGFVLCGIDHIYEAKRQYKKVLSLKNVYEGANNNLGILLLHDFYLFAFECHQLALGLKDQDTGTMIGRENSVEFLPLVIFRTCKQKYLQDKCVQNELL</sequence>
<evidence type="ECO:0000313" key="1">
    <source>
        <dbReference type="EMBL" id="ETO12962.1"/>
    </source>
</evidence>
<name>X6MHR7_RETFI</name>
<keyword evidence="2" id="KW-1185">Reference proteome</keyword>
<comment type="caution">
    <text evidence="1">The sequence shown here is derived from an EMBL/GenBank/DDBJ whole genome shotgun (WGS) entry which is preliminary data.</text>
</comment>
<proteinExistence type="predicted"/>
<reference evidence="1 2" key="1">
    <citation type="journal article" date="2013" name="Curr. Biol.">
        <title>The Genome of the Foraminiferan Reticulomyxa filosa.</title>
        <authorList>
            <person name="Glockner G."/>
            <person name="Hulsmann N."/>
            <person name="Schleicher M."/>
            <person name="Noegel A.A."/>
            <person name="Eichinger L."/>
            <person name="Gallinger C."/>
            <person name="Pawlowski J."/>
            <person name="Sierra R."/>
            <person name="Euteneuer U."/>
            <person name="Pillet L."/>
            <person name="Moustafa A."/>
            <person name="Platzer M."/>
            <person name="Groth M."/>
            <person name="Szafranski K."/>
            <person name="Schliwa M."/>
        </authorList>
    </citation>
    <scope>NUCLEOTIDE SEQUENCE [LARGE SCALE GENOMIC DNA]</scope>
</reference>
<dbReference type="Proteomes" id="UP000023152">
    <property type="component" value="Unassembled WGS sequence"/>
</dbReference>
<dbReference type="AlphaFoldDB" id="X6MHR7"/>
<evidence type="ECO:0000313" key="2">
    <source>
        <dbReference type="Proteomes" id="UP000023152"/>
    </source>
</evidence>
<gene>
    <name evidence="1" type="ORF">RFI_24413</name>
</gene>
<accession>X6MHR7</accession>
<organism evidence="1 2">
    <name type="scientific">Reticulomyxa filosa</name>
    <dbReference type="NCBI Taxonomy" id="46433"/>
    <lineage>
        <taxon>Eukaryota</taxon>
        <taxon>Sar</taxon>
        <taxon>Rhizaria</taxon>
        <taxon>Retaria</taxon>
        <taxon>Foraminifera</taxon>
        <taxon>Monothalamids</taxon>
        <taxon>Reticulomyxidae</taxon>
        <taxon>Reticulomyxa</taxon>
    </lineage>
</organism>
<dbReference type="EMBL" id="ASPP01020934">
    <property type="protein sequence ID" value="ETO12962.1"/>
    <property type="molecule type" value="Genomic_DNA"/>
</dbReference>
<protein>
    <submittedName>
        <fullName evidence="1">Uncharacterized protein</fullName>
    </submittedName>
</protein>